<dbReference type="InterPro" id="IPR009057">
    <property type="entry name" value="Homeodomain-like_sf"/>
</dbReference>
<dbReference type="Gene3D" id="1.10.10.60">
    <property type="entry name" value="Homeodomain-like"/>
    <property type="match status" value="1"/>
</dbReference>
<name>A0A444EWN4_ENSVE</name>
<comment type="caution">
    <text evidence="2">The sequence shown here is derived from an EMBL/GenBank/DDBJ whole genome shotgun (WGS) entry which is preliminary data.</text>
</comment>
<evidence type="ECO:0000256" key="1">
    <source>
        <dbReference type="SAM" id="MobiDB-lite"/>
    </source>
</evidence>
<evidence type="ECO:0000313" key="2">
    <source>
        <dbReference type="EMBL" id="RRT62057.1"/>
    </source>
</evidence>
<feature type="compositionally biased region" description="Polar residues" evidence="1">
    <location>
        <begin position="24"/>
        <end position="38"/>
    </location>
</feature>
<dbReference type="AlphaFoldDB" id="A0A444EWN4"/>
<dbReference type="EMBL" id="AMZH03007138">
    <property type="protein sequence ID" value="RRT62057.1"/>
    <property type="molecule type" value="Genomic_DNA"/>
</dbReference>
<sequence length="169" mass="18697">MRMAADHNINFTYEAVLQQSFRNQHGSFQPGSENSATGFSPGGMDSSGGINGSTGMIVTGNSPMLNNISVMFSTSSSPANVLLDPVKHSTAFSVDWTIEELEVLKQGLVTYSSEPNIMRYIKIAAKLPDKTVRDVAMRCRWMTKGKRRKPEDYYAGKKIKDMKASFYPV</sequence>
<evidence type="ECO:0000313" key="3">
    <source>
        <dbReference type="Proteomes" id="UP000287651"/>
    </source>
</evidence>
<protein>
    <submittedName>
        <fullName evidence="2">Uncharacterized protein</fullName>
    </submittedName>
</protein>
<dbReference type="PANTHER" id="PTHR14000:SF6">
    <property type="entry name" value="OS02G0631200 PROTEIN"/>
    <property type="match status" value="1"/>
</dbReference>
<organism evidence="2 3">
    <name type="scientific">Ensete ventricosum</name>
    <name type="common">Abyssinian banana</name>
    <name type="synonym">Musa ensete</name>
    <dbReference type="NCBI Taxonomy" id="4639"/>
    <lineage>
        <taxon>Eukaryota</taxon>
        <taxon>Viridiplantae</taxon>
        <taxon>Streptophyta</taxon>
        <taxon>Embryophyta</taxon>
        <taxon>Tracheophyta</taxon>
        <taxon>Spermatophyta</taxon>
        <taxon>Magnoliopsida</taxon>
        <taxon>Liliopsida</taxon>
        <taxon>Zingiberales</taxon>
        <taxon>Musaceae</taxon>
        <taxon>Ensete</taxon>
    </lineage>
</organism>
<accession>A0A444EWN4</accession>
<proteinExistence type="predicted"/>
<gene>
    <name evidence="2" type="ORF">B296_00014346</name>
</gene>
<feature type="region of interest" description="Disordered" evidence="1">
    <location>
        <begin position="24"/>
        <end position="45"/>
    </location>
</feature>
<reference evidence="2 3" key="1">
    <citation type="journal article" date="2014" name="Agronomy (Basel)">
        <title>A Draft Genome Sequence for Ensete ventricosum, the Drought-Tolerant Tree Against Hunger.</title>
        <authorList>
            <person name="Harrison J."/>
            <person name="Moore K.A."/>
            <person name="Paszkiewicz K."/>
            <person name="Jones T."/>
            <person name="Grant M."/>
            <person name="Ambacheew D."/>
            <person name="Muzemil S."/>
            <person name="Studholme D.J."/>
        </authorList>
    </citation>
    <scope>NUCLEOTIDE SEQUENCE [LARGE SCALE GENOMIC DNA]</scope>
</reference>
<dbReference type="Proteomes" id="UP000287651">
    <property type="component" value="Unassembled WGS sequence"/>
</dbReference>
<dbReference type="SUPFAM" id="SSF46689">
    <property type="entry name" value="Homeodomain-like"/>
    <property type="match status" value="1"/>
</dbReference>
<dbReference type="PANTHER" id="PTHR14000">
    <property type="entry name" value="FINGER CCCH DOMAIN PROTEIN, PUTATIVE (DUF3755)-RELATED"/>
    <property type="match status" value="1"/>
</dbReference>